<dbReference type="EMBL" id="ML178889">
    <property type="protein sequence ID" value="TFK95364.1"/>
    <property type="molecule type" value="Genomic_DNA"/>
</dbReference>
<proteinExistence type="predicted"/>
<gene>
    <name evidence="1" type="ORF">BDV98DRAFT_587130</name>
</gene>
<accession>A0A5C3PZT4</accession>
<keyword evidence="2" id="KW-1185">Reference proteome</keyword>
<organism evidence="1 2">
    <name type="scientific">Pterulicium gracile</name>
    <dbReference type="NCBI Taxonomy" id="1884261"/>
    <lineage>
        <taxon>Eukaryota</taxon>
        <taxon>Fungi</taxon>
        <taxon>Dikarya</taxon>
        <taxon>Basidiomycota</taxon>
        <taxon>Agaricomycotina</taxon>
        <taxon>Agaricomycetes</taxon>
        <taxon>Agaricomycetidae</taxon>
        <taxon>Agaricales</taxon>
        <taxon>Pleurotineae</taxon>
        <taxon>Pterulaceae</taxon>
        <taxon>Pterulicium</taxon>
    </lineage>
</organism>
<sequence>MPQRPPFSAIYSQALYSPEYGFSLFRPNPLVIRNLATGLRTRDEVQIGAVGYHSRGLIINLEETGLDVQDTPEFFIQPSVDKPAMYNTTGHRRSFNMTLSTGENITFTALGVGAGFQVDLA</sequence>
<dbReference type="AlphaFoldDB" id="A0A5C3PZT4"/>
<protein>
    <submittedName>
        <fullName evidence="1">Uncharacterized protein</fullName>
    </submittedName>
</protein>
<evidence type="ECO:0000313" key="1">
    <source>
        <dbReference type="EMBL" id="TFK95364.1"/>
    </source>
</evidence>
<reference evidence="1 2" key="1">
    <citation type="journal article" date="2019" name="Nat. Ecol. Evol.">
        <title>Megaphylogeny resolves global patterns of mushroom evolution.</title>
        <authorList>
            <person name="Varga T."/>
            <person name="Krizsan K."/>
            <person name="Foldi C."/>
            <person name="Dima B."/>
            <person name="Sanchez-Garcia M."/>
            <person name="Sanchez-Ramirez S."/>
            <person name="Szollosi G.J."/>
            <person name="Szarkandi J.G."/>
            <person name="Papp V."/>
            <person name="Albert L."/>
            <person name="Andreopoulos W."/>
            <person name="Angelini C."/>
            <person name="Antonin V."/>
            <person name="Barry K.W."/>
            <person name="Bougher N.L."/>
            <person name="Buchanan P."/>
            <person name="Buyck B."/>
            <person name="Bense V."/>
            <person name="Catcheside P."/>
            <person name="Chovatia M."/>
            <person name="Cooper J."/>
            <person name="Damon W."/>
            <person name="Desjardin D."/>
            <person name="Finy P."/>
            <person name="Geml J."/>
            <person name="Haridas S."/>
            <person name="Hughes K."/>
            <person name="Justo A."/>
            <person name="Karasinski D."/>
            <person name="Kautmanova I."/>
            <person name="Kiss B."/>
            <person name="Kocsube S."/>
            <person name="Kotiranta H."/>
            <person name="LaButti K.M."/>
            <person name="Lechner B.E."/>
            <person name="Liimatainen K."/>
            <person name="Lipzen A."/>
            <person name="Lukacs Z."/>
            <person name="Mihaltcheva S."/>
            <person name="Morgado L.N."/>
            <person name="Niskanen T."/>
            <person name="Noordeloos M.E."/>
            <person name="Ohm R.A."/>
            <person name="Ortiz-Santana B."/>
            <person name="Ovrebo C."/>
            <person name="Racz N."/>
            <person name="Riley R."/>
            <person name="Savchenko A."/>
            <person name="Shiryaev A."/>
            <person name="Soop K."/>
            <person name="Spirin V."/>
            <person name="Szebenyi C."/>
            <person name="Tomsovsky M."/>
            <person name="Tulloss R.E."/>
            <person name="Uehling J."/>
            <person name="Grigoriev I.V."/>
            <person name="Vagvolgyi C."/>
            <person name="Papp T."/>
            <person name="Martin F.M."/>
            <person name="Miettinen O."/>
            <person name="Hibbett D.S."/>
            <person name="Nagy L.G."/>
        </authorList>
    </citation>
    <scope>NUCLEOTIDE SEQUENCE [LARGE SCALE GENOMIC DNA]</scope>
    <source>
        <strain evidence="1 2">CBS 309.79</strain>
    </source>
</reference>
<evidence type="ECO:0000313" key="2">
    <source>
        <dbReference type="Proteomes" id="UP000305067"/>
    </source>
</evidence>
<dbReference type="Proteomes" id="UP000305067">
    <property type="component" value="Unassembled WGS sequence"/>
</dbReference>
<name>A0A5C3PZT4_9AGAR</name>